<dbReference type="CDD" id="cd00093">
    <property type="entry name" value="HTH_XRE"/>
    <property type="match status" value="1"/>
</dbReference>
<dbReference type="PANTHER" id="PTHR46797:SF23">
    <property type="entry name" value="HTH-TYPE TRANSCRIPTIONAL REGULATOR SUTR"/>
    <property type="match status" value="1"/>
</dbReference>
<dbReference type="InterPro" id="IPR001387">
    <property type="entry name" value="Cro/C1-type_HTH"/>
</dbReference>
<dbReference type="InterPro" id="IPR010982">
    <property type="entry name" value="Lambda_DNA-bd_dom_sf"/>
</dbReference>
<dbReference type="Pfam" id="PF01381">
    <property type="entry name" value="HTH_3"/>
    <property type="match status" value="1"/>
</dbReference>
<evidence type="ECO:0000259" key="4">
    <source>
        <dbReference type="PROSITE" id="PS50943"/>
    </source>
</evidence>
<dbReference type="Gene3D" id="1.10.260.40">
    <property type="entry name" value="lambda repressor-like DNA-binding domains"/>
    <property type="match status" value="1"/>
</dbReference>
<reference evidence="5 6" key="1">
    <citation type="submission" date="2018-08" db="EMBL/GenBank/DDBJ databases">
        <title>A genome reference for cultivated species of the human gut microbiota.</title>
        <authorList>
            <person name="Zou Y."/>
            <person name="Xue W."/>
            <person name="Luo G."/>
        </authorList>
    </citation>
    <scope>NUCLEOTIDE SEQUENCE [LARGE SCALE GENOMIC DNA]</scope>
    <source>
        <strain evidence="5 6">AM09-9</strain>
    </source>
</reference>
<dbReference type="PROSITE" id="PS50943">
    <property type="entry name" value="HTH_CROC1"/>
    <property type="match status" value="1"/>
</dbReference>
<evidence type="ECO:0000256" key="1">
    <source>
        <dbReference type="ARBA" id="ARBA00023015"/>
    </source>
</evidence>
<accession>A0A415CTV9</accession>
<dbReference type="GO" id="GO:0003700">
    <property type="term" value="F:DNA-binding transcription factor activity"/>
    <property type="evidence" value="ECO:0007669"/>
    <property type="project" value="TreeGrafter"/>
</dbReference>
<feature type="domain" description="HTH cro/C1-type" evidence="4">
    <location>
        <begin position="11"/>
        <end position="65"/>
    </location>
</feature>
<dbReference type="EMBL" id="QRMI01000053">
    <property type="protein sequence ID" value="RHJ57042.1"/>
    <property type="molecule type" value="Genomic_DNA"/>
</dbReference>
<keyword evidence="1" id="KW-0805">Transcription regulation</keyword>
<dbReference type="SMART" id="SM00530">
    <property type="entry name" value="HTH_XRE"/>
    <property type="match status" value="1"/>
</dbReference>
<dbReference type="RefSeq" id="WP_118279434.1">
    <property type="nucleotide sequence ID" value="NZ_JAQDJO010000055.1"/>
</dbReference>
<protein>
    <submittedName>
        <fullName evidence="5">XRE family transcriptional regulator</fullName>
    </submittedName>
</protein>
<dbReference type="AlphaFoldDB" id="A0A415CTV9"/>
<dbReference type="GO" id="GO:0003677">
    <property type="term" value="F:DNA binding"/>
    <property type="evidence" value="ECO:0007669"/>
    <property type="project" value="UniProtKB-KW"/>
</dbReference>
<keyword evidence="2" id="KW-0238">DNA-binding</keyword>
<organism evidence="5 6">
    <name type="scientific">[Ruminococcus] lactaris</name>
    <dbReference type="NCBI Taxonomy" id="46228"/>
    <lineage>
        <taxon>Bacteria</taxon>
        <taxon>Bacillati</taxon>
        <taxon>Bacillota</taxon>
        <taxon>Clostridia</taxon>
        <taxon>Lachnospirales</taxon>
        <taxon>Lachnospiraceae</taxon>
        <taxon>Mediterraneibacter</taxon>
    </lineage>
</organism>
<evidence type="ECO:0000256" key="3">
    <source>
        <dbReference type="ARBA" id="ARBA00023163"/>
    </source>
</evidence>
<evidence type="ECO:0000256" key="2">
    <source>
        <dbReference type="ARBA" id="ARBA00023125"/>
    </source>
</evidence>
<dbReference type="SUPFAM" id="SSF47413">
    <property type="entry name" value="lambda repressor-like DNA-binding domains"/>
    <property type="match status" value="1"/>
</dbReference>
<evidence type="ECO:0000313" key="5">
    <source>
        <dbReference type="EMBL" id="RHJ57042.1"/>
    </source>
</evidence>
<dbReference type="GO" id="GO:0005829">
    <property type="term" value="C:cytosol"/>
    <property type="evidence" value="ECO:0007669"/>
    <property type="project" value="TreeGrafter"/>
</dbReference>
<dbReference type="Proteomes" id="UP000285832">
    <property type="component" value="Unassembled WGS sequence"/>
</dbReference>
<sequence>MDYQKILGENIHSLRIKQQLTQEQLAELCDLHRTYIGAMERGDRNVSLNNIVKVAQALKVTPSELLKYDSKIQLKKED</sequence>
<evidence type="ECO:0000313" key="6">
    <source>
        <dbReference type="Proteomes" id="UP000285832"/>
    </source>
</evidence>
<dbReference type="PANTHER" id="PTHR46797">
    <property type="entry name" value="HTH-TYPE TRANSCRIPTIONAL REGULATOR"/>
    <property type="match status" value="1"/>
</dbReference>
<dbReference type="InterPro" id="IPR050807">
    <property type="entry name" value="TransReg_Diox_bact_type"/>
</dbReference>
<gene>
    <name evidence="5" type="ORF">DW116_13145</name>
</gene>
<name>A0A415CTV9_9FIRM</name>
<proteinExistence type="predicted"/>
<comment type="caution">
    <text evidence="5">The sequence shown here is derived from an EMBL/GenBank/DDBJ whole genome shotgun (WGS) entry which is preliminary data.</text>
</comment>
<keyword evidence="3" id="KW-0804">Transcription</keyword>